<keyword evidence="4" id="KW-0862">Zinc</keyword>
<dbReference type="InterPro" id="IPR000306">
    <property type="entry name" value="Znf_FYVE"/>
</dbReference>
<accession>A0A0P1BG25</accession>
<feature type="coiled-coil region" evidence="8">
    <location>
        <begin position="772"/>
        <end position="822"/>
    </location>
</feature>
<dbReference type="PRINTS" id="PR01415">
    <property type="entry name" value="ANKYRIN"/>
</dbReference>
<feature type="region of interest" description="Disordered" evidence="9">
    <location>
        <begin position="531"/>
        <end position="554"/>
    </location>
</feature>
<dbReference type="CDD" id="cd16489">
    <property type="entry name" value="mRING-CH-C4HC2H_ZNRF"/>
    <property type="match status" value="1"/>
</dbReference>
<dbReference type="OrthoDB" id="10057496at2759"/>
<dbReference type="SUPFAM" id="SSF48403">
    <property type="entry name" value="Ankyrin repeat"/>
    <property type="match status" value="1"/>
</dbReference>
<feature type="region of interest" description="Disordered" evidence="9">
    <location>
        <begin position="459"/>
        <end position="513"/>
    </location>
</feature>
<dbReference type="SMART" id="SM00248">
    <property type="entry name" value="ANK"/>
    <property type="match status" value="4"/>
</dbReference>
<feature type="domain" description="RING-type" evidence="10">
    <location>
        <begin position="1128"/>
        <end position="1168"/>
    </location>
</feature>
<evidence type="ECO:0000256" key="3">
    <source>
        <dbReference type="ARBA" id="ARBA00022771"/>
    </source>
</evidence>
<dbReference type="SMART" id="SM00184">
    <property type="entry name" value="RING"/>
    <property type="match status" value="1"/>
</dbReference>
<keyword evidence="13" id="KW-1185">Reference proteome</keyword>
<dbReference type="Pfam" id="PF12796">
    <property type="entry name" value="Ank_2"/>
    <property type="match status" value="1"/>
</dbReference>
<dbReference type="SUPFAM" id="SSF57903">
    <property type="entry name" value="FYVE/PHD zinc finger"/>
    <property type="match status" value="1"/>
</dbReference>
<evidence type="ECO:0000256" key="2">
    <source>
        <dbReference type="ARBA" id="ARBA00022737"/>
    </source>
</evidence>
<dbReference type="PROSITE" id="PS50088">
    <property type="entry name" value="ANK_REPEAT"/>
    <property type="match status" value="3"/>
</dbReference>
<keyword evidence="2" id="KW-0677">Repeat</keyword>
<evidence type="ECO:0000256" key="1">
    <source>
        <dbReference type="ARBA" id="ARBA00022723"/>
    </source>
</evidence>
<evidence type="ECO:0000259" key="10">
    <source>
        <dbReference type="PROSITE" id="PS50089"/>
    </source>
</evidence>
<dbReference type="AlphaFoldDB" id="A0A0P1BG25"/>
<name>A0A0P1BG25_9BASI</name>
<keyword evidence="1" id="KW-0479">Metal-binding</keyword>
<feature type="region of interest" description="Disordered" evidence="9">
    <location>
        <begin position="1"/>
        <end position="65"/>
    </location>
</feature>
<dbReference type="Proteomes" id="UP000054845">
    <property type="component" value="Unassembled WGS sequence"/>
</dbReference>
<dbReference type="SMART" id="SM00064">
    <property type="entry name" value="FYVE"/>
    <property type="match status" value="1"/>
</dbReference>
<dbReference type="Gene3D" id="1.25.40.20">
    <property type="entry name" value="Ankyrin repeat-containing domain"/>
    <property type="match status" value="2"/>
</dbReference>
<dbReference type="InterPro" id="IPR001841">
    <property type="entry name" value="Znf_RING"/>
</dbReference>
<dbReference type="Pfam" id="PF01363">
    <property type="entry name" value="FYVE"/>
    <property type="match status" value="1"/>
</dbReference>
<dbReference type="GO" id="GO:0008270">
    <property type="term" value="F:zinc ion binding"/>
    <property type="evidence" value="ECO:0007669"/>
    <property type="project" value="UniProtKB-KW"/>
</dbReference>
<feature type="region of interest" description="Disordered" evidence="9">
    <location>
        <begin position="824"/>
        <end position="874"/>
    </location>
</feature>
<evidence type="ECO:0000256" key="7">
    <source>
        <dbReference type="PROSITE-ProRule" id="PRU00175"/>
    </source>
</evidence>
<evidence type="ECO:0000259" key="11">
    <source>
        <dbReference type="PROSITE" id="PS50178"/>
    </source>
</evidence>
<dbReference type="Gene3D" id="3.30.40.10">
    <property type="entry name" value="Zinc/RING finger domain, C3HC4 (zinc finger)"/>
    <property type="match status" value="2"/>
</dbReference>
<evidence type="ECO:0000256" key="4">
    <source>
        <dbReference type="ARBA" id="ARBA00022833"/>
    </source>
</evidence>
<dbReference type="PROSITE" id="PS50089">
    <property type="entry name" value="ZF_RING_2"/>
    <property type="match status" value="1"/>
</dbReference>
<organism evidence="12 13">
    <name type="scientific">Ceraceosorus bombacis</name>
    <dbReference type="NCBI Taxonomy" id="401625"/>
    <lineage>
        <taxon>Eukaryota</taxon>
        <taxon>Fungi</taxon>
        <taxon>Dikarya</taxon>
        <taxon>Basidiomycota</taxon>
        <taxon>Ustilaginomycotina</taxon>
        <taxon>Exobasidiomycetes</taxon>
        <taxon>Ceraceosorales</taxon>
        <taxon>Ceraceosoraceae</taxon>
        <taxon>Ceraceosorus</taxon>
    </lineage>
</organism>
<dbReference type="PANTHER" id="PTHR24171">
    <property type="entry name" value="ANKYRIN REPEAT DOMAIN-CONTAINING PROTEIN 39-RELATED"/>
    <property type="match status" value="1"/>
</dbReference>
<feature type="region of interest" description="Disordered" evidence="9">
    <location>
        <begin position="106"/>
        <end position="132"/>
    </location>
</feature>
<dbReference type="InterPro" id="IPR036770">
    <property type="entry name" value="Ankyrin_rpt-contain_sf"/>
</dbReference>
<evidence type="ECO:0000256" key="8">
    <source>
        <dbReference type="SAM" id="Coils"/>
    </source>
</evidence>
<keyword evidence="5 6" id="KW-0040">ANK repeat</keyword>
<feature type="domain" description="FYVE-type" evidence="11">
    <location>
        <begin position="942"/>
        <end position="1016"/>
    </location>
</feature>
<evidence type="ECO:0000256" key="9">
    <source>
        <dbReference type="SAM" id="MobiDB-lite"/>
    </source>
</evidence>
<feature type="compositionally biased region" description="Basic and acidic residues" evidence="9">
    <location>
        <begin position="37"/>
        <end position="46"/>
    </location>
</feature>
<evidence type="ECO:0000313" key="13">
    <source>
        <dbReference type="Proteomes" id="UP000054845"/>
    </source>
</evidence>
<dbReference type="PROSITE" id="PS50297">
    <property type="entry name" value="ANK_REP_REGION"/>
    <property type="match status" value="3"/>
</dbReference>
<feature type="compositionally biased region" description="Low complexity" evidence="9">
    <location>
        <begin position="16"/>
        <end position="30"/>
    </location>
</feature>
<keyword evidence="3 7" id="KW-0863">Zinc-finger</keyword>
<keyword evidence="8" id="KW-0175">Coiled coil</keyword>
<dbReference type="Pfam" id="PF13639">
    <property type="entry name" value="zf-RING_2"/>
    <property type="match status" value="1"/>
</dbReference>
<dbReference type="InterPro" id="IPR011011">
    <property type="entry name" value="Znf_FYVE_PHD"/>
</dbReference>
<evidence type="ECO:0000313" key="12">
    <source>
        <dbReference type="EMBL" id="CEH15261.1"/>
    </source>
</evidence>
<feature type="repeat" description="ANK" evidence="6">
    <location>
        <begin position="311"/>
        <end position="334"/>
    </location>
</feature>
<dbReference type="EMBL" id="CCYA01000260">
    <property type="protein sequence ID" value="CEH15261.1"/>
    <property type="molecule type" value="Genomic_DNA"/>
</dbReference>
<feature type="compositionally biased region" description="Acidic residues" evidence="9">
    <location>
        <begin position="827"/>
        <end position="840"/>
    </location>
</feature>
<protein>
    <submittedName>
        <fullName evidence="12">FYVE finger containing protein</fullName>
    </submittedName>
</protein>
<reference evidence="12 13" key="1">
    <citation type="submission" date="2014-09" db="EMBL/GenBank/DDBJ databases">
        <authorList>
            <person name="Magalhaes I.L.F."/>
            <person name="Oliveira U."/>
            <person name="Santos F.R."/>
            <person name="Vidigal T.H.D.A."/>
            <person name="Brescovit A.D."/>
            <person name="Santos A.J."/>
        </authorList>
    </citation>
    <scope>NUCLEOTIDE SEQUENCE [LARGE SCALE GENOMIC DNA]</scope>
</reference>
<dbReference type="PROSITE" id="PS50178">
    <property type="entry name" value="ZF_FYVE"/>
    <property type="match status" value="1"/>
</dbReference>
<proteinExistence type="predicted"/>
<dbReference type="InterPro" id="IPR002110">
    <property type="entry name" value="Ankyrin_rpt"/>
</dbReference>
<feature type="repeat" description="ANK" evidence="6">
    <location>
        <begin position="244"/>
        <end position="276"/>
    </location>
</feature>
<dbReference type="STRING" id="401625.A0A0P1BG25"/>
<dbReference type="PANTHER" id="PTHR24171:SF8">
    <property type="entry name" value="BRCA1-ASSOCIATED RING DOMAIN PROTEIN 1"/>
    <property type="match status" value="1"/>
</dbReference>
<evidence type="ECO:0000256" key="6">
    <source>
        <dbReference type="PROSITE-ProRule" id="PRU00023"/>
    </source>
</evidence>
<evidence type="ECO:0000256" key="5">
    <source>
        <dbReference type="ARBA" id="ARBA00023043"/>
    </source>
</evidence>
<dbReference type="InterPro" id="IPR017455">
    <property type="entry name" value="Znf_FYVE-rel"/>
</dbReference>
<dbReference type="SUPFAM" id="SSF57850">
    <property type="entry name" value="RING/U-box"/>
    <property type="match status" value="1"/>
</dbReference>
<dbReference type="InterPro" id="IPR013083">
    <property type="entry name" value="Znf_RING/FYVE/PHD"/>
</dbReference>
<dbReference type="Pfam" id="PF00023">
    <property type="entry name" value="Ank"/>
    <property type="match status" value="1"/>
</dbReference>
<feature type="repeat" description="ANK" evidence="6">
    <location>
        <begin position="278"/>
        <end position="310"/>
    </location>
</feature>
<sequence length="1172" mass="123551">MTDAADDPWAGHVRGSTPEPASVEEPVSESLAYAPDTRVRQEERLDPLSSLSDFAPPGSAVSEPGGIAVSQLVAASTADVEDELEEGEIREPSSDTILANSDTIFANTETSNEPISAVTEEGQGNSEEESDEDEAFVYTGASFGTAVADAASNRTGAEEQLSHQVASLNVATPTNELSNPTPVAQSTALQTPSAPAIPVDHLQLASLATSGPLSALKAFFAHASSAKGGSHSAFALANEPSPASGLVPLHYAAKEGKSEIVRWLVDEAGALAELEDREGETALHKAALAGKLPVISFLLTHGAEADAKDNDGWTSLHNACSRGYLDIVRVLTENHGASVDVKGGRAGWTPLMNAAAGGHLPVVRYLCSKWNADPFARNAAGETAYDVAAATFETFVSEVLDKYETERWAALRFSGPPPAGGVPTGSAQGAYNPLRLHTTVPIVLHENQRLDTRLSTLAVHGGKPRWSGTSAGRPHKPDRRAPGTMPPGPLSSSRSRNIPMRREDVGLPTRENPYKLVLPTRSEQIAAALARRQGGQNGTNGSAAPEELGSTPTPQSVLSARAAAGTGEAGARDVPPQSERSHFWLSDWQTDLTHPLVDADEGWQYAQSFDAPDERWTAAIPPPLSRILEGKGLGASVSRAVTGGLLPGPGQTSINGHGAGHEQEAVATGWVRRRRWVRVMRRRLDIEIGDELEAAELAHFSATLTATGSTNGPSGRPGATLSSVAVIEAEQAAREACLALGPSADYLARSKALAGESAAAGSTPADALGEGVDELRRRIARLDLAVAELRASAFSDEDADRRSHAEDMLKEYTLQLGQLRQAAGLEEGSEDGDSDEDEDFIYPNSYKDDGQSVITRLGPATSIPTGARPSLLNRQSSTGASVFGAIAPSEAGTSITAMRSADLAASSEFRVPQNERPNRPSAAGAAVHALREQNLVPTWQSDSDVAECPDCQRKFTFFLRKHHCRRCGQIRCDRCSSSRAVLAASEIVIDPGVPEMLFTESSGPTRICDQCNAERQLPPSIGSRGGLSSLNGVAGSHGQLGGTAGFGTHTELNNGGFNASSGISDVSSRASELNECPVCNTTLASVGDSAAQEEHVRTCLENGGGGSVQGGRYLIYKLTDGPIVGKECIICLEDLQPGMTIARLPCLCYYHRHCIDSWFSRGKACPTHARTW</sequence>